<evidence type="ECO:0000256" key="7">
    <source>
        <dbReference type="ARBA" id="ARBA00022777"/>
    </source>
</evidence>
<dbReference type="EC" id="2.7.13.3" evidence="3"/>
<dbReference type="PANTHER" id="PTHR42878:SF7">
    <property type="entry name" value="SENSOR HISTIDINE KINASE GLRK"/>
    <property type="match status" value="1"/>
</dbReference>
<organism evidence="13 14">
    <name type="scientific">Paenibacillus chitinolyticus</name>
    <dbReference type="NCBI Taxonomy" id="79263"/>
    <lineage>
        <taxon>Bacteria</taxon>
        <taxon>Bacillati</taxon>
        <taxon>Bacillota</taxon>
        <taxon>Bacilli</taxon>
        <taxon>Bacillales</taxon>
        <taxon>Paenibacillaceae</taxon>
        <taxon>Paenibacillus</taxon>
    </lineage>
</organism>
<dbReference type="InterPro" id="IPR036890">
    <property type="entry name" value="HATPase_C_sf"/>
</dbReference>
<sequence length="582" mass="64976">MTVRKRLIVRFVIQLVTVSSFILLLIGGAVAYMLTGMAKLEMNRDFSKAGMSMLVQTVRTENGKLIFDEDLLDKALRSGGWLQAVDETGAVIRSYGTPADVPAQYEPGEFIDYWTGNKPFPYTLFLWIEEKDGRTYTLLYGKRSAENVLLDEILAAGPPGDKQPEIPASIRERLDRSGAILQLLDRSGRELASYNRPDSIPAVYTLQDLALRRQYSERYGFASASRSLEDGRTWIVHAPVRSAEQNVFPATEAQVMLTAFVGLAAGLLVLLVGAAFWYGHRFGTPIVHILAWLHRLSRGEYTEPGVAKGRSGSRRRDGRLKRRYRLYGDVMQSMEHLSGALSSAEEARGRLERTRDEWISGISHDLKTPLASIKGYAHMLETPQYTWTEREIREFAAIIKDKADFMDELIGDLSLTFRLSNDERPQAAEQTELNEFVRRCILGVVNDAEFAHANVSFEPEEEALVRSVDRQALRRILDNLLANAVRHNPPSTQIRVFLRKAPEWAASSPGGFILRVEDNGVGMDKQTLGKLFDRYYRGTNTEGTTRGTGLGMAIARQLALRLGGSIAAESEPGRGTSVTVTL</sequence>
<keyword evidence="5" id="KW-0808">Transferase</keyword>
<feature type="domain" description="Histidine kinase" evidence="11">
    <location>
        <begin position="361"/>
        <end position="582"/>
    </location>
</feature>
<evidence type="ECO:0000256" key="10">
    <source>
        <dbReference type="SAM" id="Phobius"/>
    </source>
</evidence>
<dbReference type="SUPFAM" id="SSF47384">
    <property type="entry name" value="Homodimeric domain of signal transducing histidine kinase"/>
    <property type="match status" value="1"/>
</dbReference>
<dbReference type="PANTHER" id="PTHR42878">
    <property type="entry name" value="TWO-COMPONENT HISTIDINE KINASE"/>
    <property type="match status" value="1"/>
</dbReference>
<proteinExistence type="predicted"/>
<dbReference type="InterPro" id="IPR003594">
    <property type="entry name" value="HATPase_dom"/>
</dbReference>
<feature type="transmembrane region" description="Helical" evidence="10">
    <location>
        <begin position="255"/>
        <end position="278"/>
    </location>
</feature>
<dbReference type="Gene3D" id="3.30.565.10">
    <property type="entry name" value="Histidine kinase-like ATPase, C-terminal domain"/>
    <property type="match status" value="1"/>
</dbReference>
<dbReference type="CDD" id="cd00082">
    <property type="entry name" value="HisKA"/>
    <property type="match status" value="1"/>
</dbReference>
<dbReference type="InterPro" id="IPR003661">
    <property type="entry name" value="HisK_dim/P_dom"/>
</dbReference>
<keyword evidence="7 13" id="KW-0418">Kinase</keyword>
<comment type="subcellular location">
    <subcellularLocation>
        <location evidence="2">Membrane</location>
    </subcellularLocation>
</comment>
<dbReference type="Proteomes" id="UP001527202">
    <property type="component" value="Unassembled WGS sequence"/>
</dbReference>
<accession>A0A410X2C1</accession>
<dbReference type="GO" id="GO:0007234">
    <property type="term" value="P:osmosensory signaling via phosphorelay pathway"/>
    <property type="evidence" value="ECO:0007669"/>
    <property type="project" value="TreeGrafter"/>
</dbReference>
<keyword evidence="15" id="KW-1185">Reference proteome</keyword>
<dbReference type="Proteomes" id="UP000288943">
    <property type="component" value="Chromosome"/>
</dbReference>
<feature type="transmembrane region" description="Helical" evidence="10">
    <location>
        <begin position="12"/>
        <end position="34"/>
    </location>
</feature>
<evidence type="ECO:0000313" key="14">
    <source>
        <dbReference type="Proteomes" id="UP000288943"/>
    </source>
</evidence>
<dbReference type="Gene3D" id="1.10.287.130">
    <property type="match status" value="1"/>
</dbReference>
<evidence type="ECO:0000313" key="15">
    <source>
        <dbReference type="Proteomes" id="UP001527202"/>
    </source>
</evidence>
<dbReference type="GeneID" id="95378046"/>
<dbReference type="SMART" id="SM00387">
    <property type="entry name" value="HATPase_c"/>
    <property type="match status" value="1"/>
</dbReference>
<evidence type="ECO:0000256" key="5">
    <source>
        <dbReference type="ARBA" id="ARBA00022679"/>
    </source>
</evidence>
<evidence type="ECO:0000256" key="9">
    <source>
        <dbReference type="ARBA" id="ARBA00023012"/>
    </source>
</evidence>
<dbReference type="PROSITE" id="PS50109">
    <property type="entry name" value="HIS_KIN"/>
    <property type="match status" value="1"/>
</dbReference>
<dbReference type="GO" id="GO:0005524">
    <property type="term" value="F:ATP binding"/>
    <property type="evidence" value="ECO:0007669"/>
    <property type="project" value="UniProtKB-KW"/>
</dbReference>
<reference evidence="13 14" key="1">
    <citation type="submission" date="2018-01" db="EMBL/GenBank/DDBJ databases">
        <title>The whole genome sequencing and assembly of Paenibacillus chitinolyticus KCCM 41400 strain.</title>
        <authorList>
            <person name="Kim J.-Y."/>
            <person name="Park M.-K."/>
            <person name="Lee Y.-J."/>
            <person name="Yi H."/>
            <person name="Bahn Y.-S."/>
            <person name="Kim J.F."/>
            <person name="Lee D.-W."/>
        </authorList>
    </citation>
    <scope>NUCLEOTIDE SEQUENCE [LARGE SCALE GENOMIC DNA]</scope>
    <source>
        <strain evidence="13 14">KCCM 41400</strain>
    </source>
</reference>
<dbReference type="InterPro" id="IPR005467">
    <property type="entry name" value="His_kinase_dom"/>
</dbReference>
<dbReference type="PRINTS" id="PR00344">
    <property type="entry name" value="BCTRLSENSOR"/>
</dbReference>
<keyword evidence="8" id="KW-0067">ATP-binding</keyword>
<evidence type="ECO:0000259" key="11">
    <source>
        <dbReference type="PROSITE" id="PS50109"/>
    </source>
</evidence>
<dbReference type="AlphaFoldDB" id="A0A410X2C1"/>
<keyword evidence="10" id="KW-0812">Transmembrane</keyword>
<gene>
    <name evidence="12" type="ORF">M5X16_17490</name>
    <name evidence="13" type="ORF">PC41400_24965</name>
</gene>
<evidence type="ECO:0000313" key="12">
    <source>
        <dbReference type="EMBL" id="MCY9597558.1"/>
    </source>
</evidence>
<evidence type="ECO:0000256" key="1">
    <source>
        <dbReference type="ARBA" id="ARBA00000085"/>
    </source>
</evidence>
<dbReference type="SUPFAM" id="SSF55874">
    <property type="entry name" value="ATPase domain of HSP90 chaperone/DNA topoisomerase II/histidine kinase"/>
    <property type="match status" value="1"/>
</dbReference>
<dbReference type="InterPro" id="IPR036097">
    <property type="entry name" value="HisK_dim/P_sf"/>
</dbReference>
<dbReference type="RefSeq" id="WP_042230619.1">
    <property type="nucleotide sequence ID" value="NZ_CP026520.1"/>
</dbReference>
<keyword evidence="10" id="KW-0472">Membrane</keyword>
<dbReference type="GO" id="GO:0000155">
    <property type="term" value="F:phosphorelay sensor kinase activity"/>
    <property type="evidence" value="ECO:0007669"/>
    <property type="project" value="InterPro"/>
</dbReference>
<evidence type="ECO:0000313" key="13">
    <source>
        <dbReference type="EMBL" id="QAV20755.1"/>
    </source>
</evidence>
<evidence type="ECO:0000256" key="2">
    <source>
        <dbReference type="ARBA" id="ARBA00004370"/>
    </source>
</evidence>
<dbReference type="Pfam" id="PF02518">
    <property type="entry name" value="HATPase_c"/>
    <property type="match status" value="1"/>
</dbReference>
<protein>
    <recommendedName>
        <fullName evidence="3">histidine kinase</fullName>
        <ecNumber evidence="3">2.7.13.3</ecNumber>
    </recommendedName>
</protein>
<keyword evidence="6" id="KW-0547">Nucleotide-binding</keyword>
<evidence type="ECO:0000256" key="4">
    <source>
        <dbReference type="ARBA" id="ARBA00022553"/>
    </source>
</evidence>
<dbReference type="KEGG" id="pchi:PC41400_24965"/>
<name>A0A410X2C1_9BACL</name>
<evidence type="ECO:0000256" key="6">
    <source>
        <dbReference type="ARBA" id="ARBA00022741"/>
    </source>
</evidence>
<dbReference type="InterPro" id="IPR004358">
    <property type="entry name" value="Sig_transdc_His_kin-like_C"/>
</dbReference>
<keyword evidence="10" id="KW-1133">Transmembrane helix</keyword>
<keyword evidence="4" id="KW-0597">Phosphoprotein</keyword>
<dbReference type="InterPro" id="IPR050351">
    <property type="entry name" value="BphY/WalK/GraS-like"/>
</dbReference>
<dbReference type="SMART" id="SM00388">
    <property type="entry name" value="HisKA"/>
    <property type="match status" value="1"/>
</dbReference>
<evidence type="ECO:0000256" key="8">
    <source>
        <dbReference type="ARBA" id="ARBA00022840"/>
    </source>
</evidence>
<reference evidence="12 15" key="2">
    <citation type="submission" date="2022-05" db="EMBL/GenBank/DDBJ databases">
        <title>Genome Sequencing of Bee-Associated Microbes.</title>
        <authorList>
            <person name="Dunlap C."/>
        </authorList>
    </citation>
    <scope>NUCLEOTIDE SEQUENCE [LARGE SCALE GENOMIC DNA]</scope>
    <source>
        <strain evidence="12 15">NRRL B-23120</strain>
    </source>
</reference>
<dbReference type="EMBL" id="CP026520">
    <property type="protein sequence ID" value="QAV20755.1"/>
    <property type="molecule type" value="Genomic_DNA"/>
</dbReference>
<keyword evidence="9" id="KW-0902">Two-component regulatory system</keyword>
<comment type="catalytic activity">
    <reaction evidence="1">
        <text>ATP + protein L-histidine = ADP + protein N-phospho-L-histidine.</text>
        <dbReference type="EC" id="2.7.13.3"/>
    </reaction>
</comment>
<dbReference type="EMBL" id="JAMDMJ010000022">
    <property type="protein sequence ID" value="MCY9597558.1"/>
    <property type="molecule type" value="Genomic_DNA"/>
</dbReference>
<dbReference type="Pfam" id="PF00512">
    <property type="entry name" value="HisKA"/>
    <property type="match status" value="1"/>
</dbReference>
<evidence type="ECO:0000256" key="3">
    <source>
        <dbReference type="ARBA" id="ARBA00012438"/>
    </source>
</evidence>
<dbReference type="GO" id="GO:0030295">
    <property type="term" value="F:protein kinase activator activity"/>
    <property type="evidence" value="ECO:0007669"/>
    <property type="project" value="TreeGrafter"/>
</dbReference>
<dbReference type="GO" id="GO:0000156">
    <property type="term" value="F:phosphorelay response regulator activity"/>
    <property type="evidence" value="ECO:0007669"/>
    <property type="project" value="TreeGrafter"/>
</dbReference>
<dbReference type="OrthoDB" id="368131at2"/>